<proteinExistence type="predicted"/>
<evidence type="ECO:0000313" key="3">
    <source>
        <dbReference type="EMBL" id="CAB4149845.1"/>
    </source>
</evidence>
<dbReference type="Pfam" id="PF13392">
    <property type="entry name" value="HNH_3"/>
    <property type="match status" value="1"/>
</dbReference>
<accession>A0A6J5MRR2</accession>
<dbReference type="EMBL" id="LR797392">
    <property type="protein sequence ID" value="CAB4213007.1"/>
    <property type="molecule type" value="Genomic_DNA"/>
</dbReference>
<dbReference type="EMBL" id="LR796529">
    <property type="protein sequence ID" value="CAB4149845.1"/>
    <property type="molecule type" value="Genomic_DNA"/>
</dbReference>
<dbReference type="InterPro" id="IPR003615">
    <property type="entry name" value="HNH_nuc"/>
</dbReference>
<dbReference type="GO" id="GO:0003677">
    <property type="term" value="F:DNA binding"/>
    <property type="evidence" value="ECO:0007669"/>
    <property type="project" value="InterPro"/>
</dbReference>
<dbReference type="InterPro" id="IPR044925">
    <property type="entry name" value="His-Me_finger_sf"/>
</dbReference>
<feature type="region of interest" description="Disordered" evidence="1">
    <location>
        <begin position="110"/>
        <end position="140"/>
    </location>
</feature>
<evidence type="ECO:0000259" key="2">
    <source>
        <dbReference type="Pfam" id="PF13392"/>
    </source>
</evidence>
<dbReference type="EMBL" id="LR797038">
    <property type="protein sequence ID" value="CAB4183173.1"/>
    <property type="molecule type" value="Genomic_DNA"/>
</dbReference>
<gene>
    <name evidence="4" type="ORF">UFOVP1081_41</name>
    <name evidence="5" type="ORF">UFOVP1433_41</name>
    <name evidence="3" type="ORF">UFOVP553_41</name>
</gene>
<feature type="domain" description="HNH nuclease" evidence="2">
    <location>
        <begin position="77"/>
        <end position="119"/>
    </location>
</feature>
<feature type="compositionally biased region" description="Polar residues" evidence="1">
    <location>
        <begin position="110"/>
        <end position="130"/>
    </location>
</feature>
<dbReference type="Gene3D" id="3.90.75.20">
    <property type="match status" value="1"/>
</dbReference>
<protein>
    <submittedName>
        <fullName evidence="3">HNH nuclease</fullName>
    </submittedName>
</protein>
<organism evidence="3">
    <name type="scientific">uncultured Caudovirales phage</name>
    <dbReference type="NCBI Taxonomy" id="2100421"/>
    <lineage>
        <taxon>Viruses</taxon>
        <taxon>Duplodnaviria</taxon>
        <taxon>Heunggongvirae</taxon>
        <taxon>Uroviricota</taxon>
        <taxon>Caudoviricetes</taxon>
        <taxon>Peduoviridae</taxon>
        <taxon>Maltschvirus</taxon>
        <taxon>Maltschvirus maltsch</taxon>
    </lineage>
</organism>
<evidence type="ECO:0000313" key="4">
    <source>
        <dbReference type="EMBL" id="CAB4183173.1"/>
    </source>
</evidence>
<dbReference type="InterPro" id="IPR036955">
    <property type="entry name" value="AP2/ERF_dom_sf"/>
</dbReference>
<evidence type="ECO:0000313" key="5">
    <source>
        <dbReference type="EMBL" id="CAB4213007.1"/>
    </source>
</evidence>
<dbReference type="Gene3D" id="3.30.730.10">
    <property type="entry name" value="AP2/ERF domain"/>
    <property type="match status" value="1"/>
</dbReference>
<dbReference type="SUPFAM" id="SSF54171">
    <property type="entry name" value="DNA-binding domain"/>
    <property type="match status" value="1"/>
</dbReference>
<evidence type="ECO:0000256" key="1">
    <source>
        <dbReference type="SAM" id="MobiDB-lite"/>
    </source>
</evidence>
<sequence length="190" mass="21464">MALPVISLEPTKFKNAPRDDLTFDFVKSILSYCPETGEFVWLERIHPPSWNFQMAGRAAGCKRKGYWLISINHKKYCAHRLAWLMITQAWPVDEIDHANGDKLDNSAKNLRQATSSENKQNRGAQRNNVSGLKGVRQRHDTKKWSATITVDSNNIHLGDFLSASDAHAAYCQAAANLHREFANTSSHTKE</sequence>
<reference evidence="3" key="1">
    <citation type="submission" date="2020-04" db="EMBL/GenBank/DDBJ databases">
        <authorList>
            <person name="Chiriac C."/>
            <person name="Salcher M."/>
            <person name="Ghai R."/>
            <person name="Kavagutti S V."/>
        </authorList>
    </citation>
    <scope>NUCLEOTIDE SEQUENCE</scope>
</reference>
<name>A0A6J5MRR2_9CAUD</name>
<dbReference type="GO" id="GO:0003700">
    <property type="term" value="F:DNA-binding transcription factor activity"/>
    <property type="evidence" value="ECO:0007669"/>
    <property type="project" value="InterPro"/>
</dbReference>
<dbReference type="InterPro" id="IPR016177">
    <property type="entry name" value="DNA-bd_dom_sf"/>
</dbReference>
<dbReference type="SUPFAM" id="SSF54060">
    <property type="entry name" value="His-Me finger endonucleases"/>
    <property type="match status" value="1"/>
</dbReference>